<protein>
    <submittedName>
        <fullName evidence="2">Uncharacterized protein</fullName>
    </submittedName>
</protein>
<name>G8QUF3_SPHPG</name>
<evidence type="ECO:0000313" key="3">
    <source>
        <dbReference type="Proteomes" id="UP000005632"/>
    </source>
</evidence>
<keyword evidence="3" id="KW-1185">Reference proteome</keyword>
<gene>
    <name evidence="2" type="ordered locus">SpiGrapes_1374</name>
</gene>
<feature type="chain" id="PRO_5003515122" evidence="1">
    <location>
        <begin position="22"/>
        <end position="178"/>
    </location>
</feature>
<accession>G8QUF3</accession>
<dbReference type="RefSeq" id="WP_014270035.1">
    <property type="nucleotide sequence ID" value="NC_016633.1"/>
</dbReference>
<proteinExistence type="predicted"/>
<feature type="signal peptide" evidence="1">
    <location>
        <begin position="1"/>
        <end position="21"/>
    </location>
</feature>
<dbReference type="EMBL" id="CP003155">
    <property type="protein sequence ID" value="AEV29186.1"/>
    <property type="molecule type" value="Genomic_DNA"/>
</dbReference>
<reference evidence="2 3" key="1">
    <citation type="submission" date="2011-11" db="EMBL/GenBank/DDBJ databases">
        <title>Complete sequence of Spirochaeta sp. grapes.</title>
        <authorList>
            <consortium name="US DOE Joint Genome Institute"/>
            <person name="Lucas S."/>
            <person name="Han J."/>
            <person name="Lapidus A."/>
            <person name="Cheng J.-F."/>
            <person name="Goodwin L."/>
            <person name="Pitluck S."/>
            <person name="Peters L."/>
            <person name="Ovchinnikova G."/>
            <person name="Munk A.C."/>
            <person name="Detter J.C."/>
            <person name="Han C."/>
            <person name="Tapia R."/>
            <person name="Land M."/>
            <person name="Hauser L."/>
            <person name="Kyrpides N."/>
            <person name="Ivanova N."/>
            <person name="Pagani I."/>
            <person name="Ritalahtilisa K."/>
            <person name="Loeffler F."/>
            <person name="Woyke T."/>
        </authorList>
    </citation>
    <scope>NUCLEOTIDE SEQUENCE [LARGE SCALE GENOMIC DNA]</scope>
    <source>
        <strain evidence="3">ATCC BAA-1885 / DSM 22778 / Grapes</strain>
    </source>
</reference>
<sequence>MKKTIAILLVMTMALVGVFAAAETTTDKTLKITTAVSAASGFKVTSNAIGENNFGYFNNSLTTIASLPVTIENGIGADAYLSVANNSTTASLLVYMKAANMIASGVDTTIGYKVTCNEVVYDTLNDTENKLVTTVLGSSSTGIAMESDQISVVLNSDSYYDAAPGNYEGIITFTISAS</sequence>
<evidence type="ECO:0000256" key="1">
    <source>
        <dbReference type="SAM" id="SignalP"/>
    </source>
</evidence>
<dbReference type="KEGG" id="sgp:SpiGrapes_1374"/>
<dbReference type="Proteomes" id="UP000005632">
    <property type="component" value="Chromosome"/>
</dbReference>
<keyword evidence="1" id="KW-0732">Signal</keyword>
<dbReference type="HOGENOM" id="CLU_1509650_0_0_12"/>
<organism evidence="2 3">
    <name type="scientific">Sphaerochaeta pleomorpha (strain ATCC BAA-1885 / DSM 22778 / Grapes)</name>
    <dbReference type="NCBI Taxonomy" id="158190"/>
    <lineage>
        <taxon>Bacteria</taxon>
        <taxon>Pseudomonadati</taxon>
        <taxon>Spirochaetota</taxon>
        <taxon>Spirochaetia</taxon>
        <taxon>Spirochaetales</taxon>
        <taxon>Sphaerochaetaceae</taxon>
        <taxon>Sphaerochaeta</taxon>
    </lineage>
</organism>
<evidence type="ECO:0000313" key="2">
    <source>
        <dbReference type="EMBL" id="AEV29186.1"/>
    </source>
</evidence>
<dbReference type="AlphaFoldDB" id="G8QUF3"/>